<sequence length="450" mass="51324">MNRFGIEEHDLKLHHRYPNLTNCNTQQKIQKDASEPQWSCGDPKKAKRAVHRFVEKTSLHGVQYVCSRRKTTWILKLLFRIIFVICFLMLIGNEVLLLQEAFGKESTYINSINKDIKLGKQKDPEYFPDYPAVTVCRRPPYRTDFNRSYLELVEYIFLALGFPMVSFTPHELSMVIEMAVHINDSFKLSNETLAFRDKLIKLENRFQDFESQENFNLTRFVFDHSLGCIAMVFPMNCCAIFHPVLTSVGVCYSLKDNQDLIEISKDAPVERPFIIDLPSPSHPAKGVEQGFNVFLTDPKDIQNVFEENEGQKIVPGFVTTISAHLIKRQRTALHTAWHGGSTNCPTLFGSERFTYKTCFHLMTLKDQKDICNCTPLLQADEGSGFMLKTSVRSSSLYPLNSEKVLPGQTKPDFSYIISMARSKIRQLAAEQILDLCVVGRSHAAGGSVML</sequence>
<evidence type="ECO:0000256" key="10">
    <source>
        <dbReference type="ARBA" id="ARBA00023201"/>
    </source>
</evidence>
<dbReference type="InterPro" id="IPR001873">
    <property type="entry name" value="ENaC"/>
</dbReference>
<evidence type="ECO:0000313" key="15">
    <source>
        <dbReference type="EMBL" id="GBN69061.1"/>
    </source>
</evidence>
<keyword evidence="16" id="KW-1185">Reference proteome</keyword>
<dbReference type="Proteomes" id="UP000499080">
    <property type="component" value="Unassembled WGS sequence"/>
</dbReference>
<organism evidence="15 16">
    <name type="scientific">Araneus ventricosus</name>
    <name type="common">Orbweaver spider</name>
    <name type="synonym">Epeira ventricosa</name>
    <dbReference type="NCBI Taxonomy" id="182803"/>
    <lineage>
        <taxon>Eukaryota</taxon>
        <taxon>Metazoa</taxon>
        <taxon>Ecdysozoa</taxon>
        <taxon>Arthropoda</taxon>
        <taxon>Chelicerata</taxon>
        <taxon>Arachnida</taxon>
        <taxon>Araneae</taxon>
        <taxon>Araneomorphae</taxon>
        <taxon>Entelegynae</taxon>
        <taxon>Araneoidea</taxon>
        <taxon>Araneidae</taxon>
        <taxon>Araneus</taxon>
    </lineage>
</organism>
<dbReference type="EMBL" id="BGPR01015369">
    <property type="protein sequence ID" value="GBN68956.1"/>
    <property type="molecule type" value="Genomic_DNA"/>
</dbReference>
<evidence type="ECO:0000256" key="1">
    <source>
        <dbReference type="ARBA" id="ARBA00004141"/>
    </source>
</evidence>
<evidence type="ECO:0000313" key="16">
    <source>
        <dbReference type="Proteomes" id="UP000499080"/>
    </source>
</evidence>
<gene>
    <name evidence="15" type="ORF">AVEN_127316_1</name>
    <name evidence="14" type="ORF">AVEN_224453_1</name>
</gene>
<proteinExistence type="inferred from homology"/>
<feature type="transmembrane region" description="Helical" evidence="13">
    <location>
        <begin position="77"/>
        <end position="98"/>
    </location>
</feature>
<keyword evidence="5 12" id="KW-0812">Transmembrane</keyword>
<dbReference type="AlphaFoldDB" id="A0A4Y2R0G4"/>
<comment type="subcellular location">
    <subcellularLocation>
        <location evidence="1">Membrane</location>
        <topology evidence="1">Multi-pass membrane protein</topology>
    </subcellularLocation>
</comment>
<accession>A0A4Y2R0G4</accession>
<dbReference type="EMBL" id="BGPR01015396">
    <property type="protein sequence ID" value="GBN69061.1"/>
    <property type="molecule type" value="Genomic_DNA"/>
</dbReference>
<evidence type="ECO:0008006" key="17">
    <source>
        <dbReference type="Google" id="ProtNLM"/>
    </source>
</evidence>
<dbReference type="PANTHER" id="PTHR11690">
    <property type="entry name" value="AMILORIDE-SENSITIVE SODIUM CHANNEL-RELATED"/>
    <property type="match status" value="1"/>
</dbReference>
<comment type="similarity">
    <text evidence="2 12">Belongs to the amiloride-sensitive sodium channel (TC 1.A.6) family.</text>
</comment>
<dbReference type="GO" id="GO:0015280">
    <property type="term" value="F:ligand-gated sodium channel activity"/>
    <property type="evidence" value="ECO:0007669"/>
    <property type="project" value="TreeGrafter"/>
</dbReference>
<dbReference type="OrthoDB" id="6436813at2759"/>
<evidence type="ECO:0000256" key="7">
    <source>
        <dbReference type="ARBA" id="ARBA00023053"/>
    </source>
</evidence>
<protein>
    <recommendedName>
        <fullName evidence="17">Sodium channel protein Nach</fullName>
    </recommendedName>
</protein>
<keyword evidence="11 12" id="KW-0407">Ion channel</keyword>
<dbReference type="GO" id="GO:0005886">
    <property type="term" value="C:plasma membrane"/>
    <property type="evidence" value="ECO:0007669"/>
    <property type="project" value="TreeGrafter"/>
</dbReference>
<keyword evidence="8 12" id="KW-0406">Ion transport</keyword>
<evidence type="ECO:0000256" key="3">
    <source>
        <dbReference type="ARBA" id="ARBA00022448"/>
    </source>
</evidence>
<evidence type="ECO:0000256" key="13">
    <source>
        <dbReference type="SAM" id="Phobius"/>
    </source>
</evidence>
<evidence type="ECO:0000313" key="14">
    <source>
        <dbReference type="EMBL" id="GBN68956.1"/>
    </source>
</evidence>
<keyword evidence="3 12" id="KW-0813">Transport</keyword>
<comment type="caution">
    <text evidence="15">The sequence shown here is derived from an EMBL/GenBank/DDBJ whole genome shotgun (WGS) entry which is preliminary data.</text>
</comment>
<evidence type="ECO:0000256" key="5">
    <source>
        <dbReference type="ARBA" id="ARBA00022692"/>
    </source>
</evidence>
<evidence type="ECO:0000256" key="4">
    <source>
        <dbReference type="ARBA" id="ARBA00022461"/>
    </source>
</evidence>
<keyword evidence="7" id="KW-0915">Sodium</keyword>
<evidence type="ECO:0000256" key="11">
    <source>
        <dbReference type="ARBA" id="ARBA00023303"/>
    </source>
</evidence>
<evidence type="ECO:0000256" key="9">
    <source>
        <dbReference type="ARBA" id="ARBA00023136"/>
    </source>
</evidence>
<keyword evidence="6 13" id="KW-1133">Transmembrane helix</keyword>
<dbReference type="Pfam" id="PF00858">
    <property type="entry name" value="ASC"/>
    <property type="match status" value="1"/>
</dbReference>
<evidence type="ECO:0000256" key="12">
    <source>
        <dbReference type="RuleBase" id="RU000679"/>
    </source>
</evidence>
<reference evidence="15 16" key="1">
    <citation type="journal article" date="2019" name="Sci. Rep.">
        <title>Orb-weaving spider Araneus ventricosus genome elucidates the spidroin gene catalogue.</title>
        <authorList>
            <person name="Kono N."/>
            <person name="Nakamura H."/>
            <person name="Ohtoshi R."/>
            <person name="Moran D.A.P."/>
            <person name="Shinohara A."/>
            <person name="Yoshida Y."/>
            <person name="Fujiwara M."/>
            <person name="Mori M."/>
            <person name="Tomita M."/>
            <person name="Arakawa K."/>
        </authorList>
    </citation>
    <scope>NUCLEOTIDE SEQUENCE [LARGE SCALE GENOMIC DNA]</scope>
</reference>
<evidence type="ECO:0000256" key="2">
    <source>
        <dbReference type="ARBA" id="ARBA00007193"/>
    </source>
</evidence>
<evidence type="ECO:0000256" key="8">
    <source>
        <dbReference type="ARBA" id="ARBA00023065"/>
    </source>
</evidence>
<evidence type="ECO:0000256" key="6">
    <source>
        <dbReference type="ARBA" id="ARBA00022989"/>
    </source>
</evidence>
<keyword evidence="10 12" id="KW-0739">Sodium transport</keyword>
<name>A0A4Y2R0G4_ARAVE</name>
<keyword evidence="4 12" id="KW-0894">Sodium channel</keyword>
<keyword evidence="9 13" id="KW-0472">Membrane</keyword>